<dbReference type="Gene3D" id="3.80.10.10">
    <property type="entry name" value="Ribonuclease Inhibitor"/>
    <property type="match status" value="3"/>
</dbReference>
<name>A0A7S3EQ32_9EUKA</name>
<evidence type="ECO:0000256" key="2">
    <source>
        <dbReference type="ARBA" id="ARBA00022737"/>
    </source>
</evidence>
<dbReference type="InterPro" id="IPR050216">
    <property type="entry name" value="LRR_domain-containing"/>
</dbReference>
<sequence>MAVRSLLLEPIVPQARAERASAAAIPPPPLCARRLPLTPRTAKSPASGAMRSSIDAAVVQSCPSLTRIDVSCNDLRELPPELGLLKLAKLTIHGNPLRTLPSSLLNGATPKLLEHLRGKIVTGREGSGWEADGATLAAPDLATAVQRSGNELSLKGQSLRELPDGICSRDNLEKLDLSSNAMTNLTDEIGDLASLRKLTLDQNSLSQLPAVLFMLPHLTELSVEHNRLERLPAVLWSAPRLARVSLRANRLTAASLNMPPEASAPIQALDLGENRLGSVPPLASLTNLNELHMQGNGIASLPVEALPLRSLTTLDIRDNDLTNLPPQLSLASALQALSLSGNPLRSVPISVQQKGAGAVLALLARRMPEQ</sequence>
<dbReference type="PROSITE" id="PS51450">
    <property type="entry name" value="LRR"/>
    <property type="match status" value="4"/>
</dbReference>
<accession>A0A7S3EQ32</accession>
<dbReference type="InterPro" id="IPR003591">
    <property type="entry name" value="Leu-rich_rpt_typical-subtyp"/>
</dbReference>
<gene>
    <name evidence="3" type="ORF">HERI1096_LOCUS1552</name>
</gene>
<dbReference type="InterPro" id="IPR001611">
    <property type="entry name" value="Leu-rich_rpt"/>
</dbReference>
<protein>
    <submittedName>
        <fullName evidence="3">Uncharacterized protein</fullName>
    </submittedName>
</protein>
<dbReference type="EMBL" id="HBHX01002811">
    <property type="protein sequence ID" value="CAE0099168.1"/>
    <property type="molecule type" value="Transcribed_RNA"/>
</dbReference>
<keyword evidence="2" id="KW-0677">Repeat</keyword>
<evidence type="ECO:0000256" key="1">
    <source>
        <dbReference type="ARBA" id="ARBA00022614"/>
    </source>
</evidence>
<dbReference type="GO" id="GO:0005737">
    <property type="term" value="C:cytoplasm"/>
    <property type="evidence" value="ECO:0007669"/>
    <property type="project" value="TreeGrafter"/>
</dbReference>
<organism evidence="3">
    <name type="scientific">Haptolina ericina</name>
    <dbReference type="NCBI Taxonomy" id="156174"/>
    <lineage>
        <taxon>Eukaryota</taxon>
        <taxon>Haptista</taxon>
        <taxon>Haptophyta</taxon>
        <taxon>Prymnesiophyceae</taxon>
        <taxon>Prymnesiales</taxon>
        <taxon>Prymnesiaceae</taxon>
        <taxon>Haptolina</taxon>
    </lineage>
</organism>
<proteinExistence type="predicted"/>
<dbReference type="SMART" id="SM00364">
    <property type="entry name" value="LRR_BAC"/>
    <property type="match status" value="7"/>
</dbReference>
<dbReference type="SMART" id="SM00369">
    <property type="entry name" value="LRR_TYP"/>
    <property type="match status" value="8"/>
</dbReference>
<reference evidence="3" key="1">
    <citation type="submission" date="2021-01" db="EMBL/GenBank/DDBJ databases">
        <authorList>
            <person name="Corre E."/>
            <person name="Pelletier E."/>
            <person name="Niang G."/>
            <person name="Scheremetjew M."/>
            <person name="Finn R."/>
            <person name="Kale V."/>
            <person name="Holt S."/>
            <person name="Cochrane G."/>
            <person name="Meng A."/>
            <person name="Brown T."/>
            <person name="Cohen L."/>
        </authorList>
    </citation>
    <scope>NUCLEOTIDE SEQUENCE</scope>
    <source>
        <strain evidence="3">CCMP281</strain>
    </source>
</reference>
<evidence type="ECO:0000313" key="3">
    <source>
        <dbReference type="EMBL" id="CAE0099168.1"/>
    </source>
</evidence>
<dbReference type="PANTHER" id="PTHR48051">
    <property type="match status" value="1"/>
</dbReference>
<dbReference type="InterPro" id="IPR032675">
    <property type="entry name" value="LRR_dom_sf"/>
</dbReference>
<keyword evidence="1" id="KW-0433">Leucine-rich repeat</keyword>
<dbReference type="Pfam" id="PF13855">
    <property type="entry name" value="LRR_8"/>
    <property type="match status" value="2"/>
</dbReference>
<dbReference type="AlphaFoldDB" id="A0A7S3EQ32"/>
<dbReference type="SUPFAM" id="SSF52058">
    <property type="entry name" value="L domain-like"/>
    <property type="match status" value="2"/>
</dbReference>
<dbReference type="PANTHER" id="PTHR48051:SF46">
    <property type="entry name" value="LEUCINE RICH REPEAT-CONTAINING DOMAIN PROTEIN"/>
    <property type="match status" value="1"/>
</dbReference>